<evidence type="ECO:0000256" key="1">
    <source>
        <dbReference type="ARBA" id="ARBA00022729"/>
    </source>
</evidence>
<protein>
    <submittedName>
        <fullName evidence="5">Outer membrane assembly lipoprotein YfiO</fullName>
    </submittedName>
</protein>
<dbReference type="AlphaFoldDB" id="Z4WR35"/>
<keyword evidence="1" id="KW-0732">Signal</keyword>
<dbReference type="PATRIC" id="fig|887901.3.peg.1080"/>
<keyword evidence="3" id="KW-0998">Cell outer membrane</keyword>
<comment type="caution">
    <text evidence="5">The sequence shown here is derived from an EMBL/GenBank/DDBJ whole genome shotgun (WGS) entry which is preliminary data.</text>
</comment>
<gene>
    <name evidence="5" type="primary">yfiO</name>
    <name evidence="5" type="ORF">HMPREF0636_0914</name>
</gene>
<reference evidence="5 6" key="1">
    <citation type="submission" date="2014-01" db="EMBL/GenBank/DDBJ databases">
        <authorList>
            <person name="Durkin A.S."/>
            <person name="McCorrison J."/>
            <person name="Torralba M."/>
            <person name="Gillis M."/>
            <person name="Haft D.H."/>
            <person name="Methe B."/>
            <person name="Sutton G."/>
            <person name="Nelson K.E."/>
        </authorList>
    </citation>
    <scope>NUCLEOTIDE SEQUENCE [LARGE SCALE GENOMIC DNA]</scope>
    <source>
        <strain evidence="5 6">ATCC 51270</strain>
    </source>
</reference>
<dbReference type="Pfam" id="PF13525">
    <property type="entry name" value="YfiO"/>
    <property type="match status" value="1"/>
</dbReference>
<dbReference type="PROSITE" id="PS51257">
    <property type="entry name" value="PROKAR_LIPOPROTEIN"/>
    <property type="match status" value="1"/>
</dbReference>
<accession>Z4WR35</accession>
<keyword evidence="6" id="KW-1185">Reference proteome</keyword>
<feature type="domain" description="Outer membrane lipoprotein BamD-like" evidence="4">
    <location>
        <begin position="36"/>
        <end position="183"/>
    </location>
</feature>
<sequence>MMRQYSMIKRLCLAYLGIVLLTSCGEYYRVQKSTDVAERYSFAKKSYNEKKYGRVISLLEDVVPSLVGTTEGPQSTYLLADSYFNEGQESDASRYFQNYYTSYPKAPMAEEAHYKAGYCLYKASPDARLDQSATLGAIKELQTYLDLYPKGVHVNDVQLMLFDLQDKLAYKEYLAAKLYYDLGLYLGNNYESCVITAQNALKDYPYTKHKEDIYFLILKAKQDQADLSVPERLQERLRDAIDAYYAYVNDFPEGKYLKQAQRIYQRMNSRKVND</sequence>
<evidence type="ECO:0000256" key="2">
    <source>
        <dbReference type="ARBA" id="ARBA00023136"/>
    </source>
</evidence>
<dbReference type="InterPro" id="IPR017689">
    <property type="entry name" value="BamD"/>
</dbReference>
<dbReference type="EMBL" id="JDFF01000019">
    <property type="protein sequence ID" value="EWC92041.1"/>
    <property type="molecule type" value="Genomic_DNA"/>
</dbReference>
<evidence type="ECO:0000313" key="5">
    <source>
        <dbReference type="EMBL" id="EWC92041.1"/>
    </source>
</evidence>
<keyword evidence="2" id="KW-0472">Membrane</keyword>
<dbReference type="Proteomes" id="UP000023482">
    <property type="component" value="Unassembled WGS sequence"/>
</dbReference>
<proteinExistence type="predicted"/>
<organism evidence="5 6">
    <name type="scientific">Porphyromonas catoniae ATCC 51270</name>
    <dbReference type="NCBI Taxonomy" id="887901"/>
    <lineage>
        <taxon>Bacteria</taxon>
        <taxon>Pseudomonadati</taxon>
        <taxon>Bacteroidota</taxon>
        <taxon>Bacteroidia</taxon>
        <taxon>Bacteroidales</taxon>
        <taxon>Porphyromonadaceae</taxon>
        <taxon>Porphyromonas</taxon>
    </lineage>
</organism>
<dbReference type="Gene3D" id="1.25.40.10">
    <property type="entry name" value="Tetratricopeptide repeat domain"/>
    <property type="match status" value="1"/>
</dbReference>
<evidence type="ECO:0000256" key="3">
    <source>
        <dbReference type="ARBA" id="ARBA00023237"/>
    </source>
</evidence>
<dbReference type="InterPro" id="IPR011990">
    <property type="entry name" value="TPR-like_helical_dom_sf"/>
</dbReference>
<dbReference type="NCBIfam" id="TIGR03302">
    <property type="entry name" value="OM_YfiO"/>
    <property type="match status" value="1"/>
</dbReference>
<name>Z4WR35_9PORP</name>
<dbReference type="InterPro" id="IPR039565">
    <property type="entry name" value="BamD-like"/>
</dbReference>
<evidence type="ECO:0000259" key="4">
    <source>
        <dbReference type="Pfam" id="PF13525"/>
    </source>
</evidence>
<evidence type="ECO:0000313" key="6">
    <source>
        <dbReference type="Proteomes" id="UP000023482"/>
    </source>
</evidence>
<keyword evidence="5" id="KW-0449">Lipoprotein</keyword>